<gene>
    <name evidence="3" type="ORF">ACFP3M_04360</name>
</gene>
<dbReference type="PANTHER" id="PTHR34580">
    <property type="match status" value="1"/>
</dbReference>
<dbReference type="EMBL" id="JBHSPW010000002">
    <property type="protein sequence ID" value="MFC5892056.1"/>
    <property type="molecule type" value="Genomic_DNA"/>
</dbReference>
<dbReference type="PANTHER" id="PTHR34580:SF3">
    <property type="entry name" value="PROTEIN PAFB"/>
    <property type="match status" value="1"/>
</dbReference>
<dbReference type="SUPFAM" id="SSF46785">
    <property type="entry name" value="Winged helix' DNA-binding domain"/>
    <property type="match status" value="1"/>
</dbReference>
<name>A0ABW1FF65_9ACTN</name>
<dbReference type="PROSITE" id="PS52050">
    <property type="entry name" value="WYL"/>
    <property type="match status" value="1"/>
</dbReference>
<sequence>MATPVQRALKLLSLLQSGRRWTGEDLARALEVPGRTLRRDLDLLREIGYPVQSTRGPGGHYQLVAGAALPPLMLDDDEAIAIALGLRWAAAGGTGVETVTESAQRAGDKLRRVLPSALRHRTEQVLAAVEFAHTTPPQTDNAVLRSLATAISKHAPATFDYQGKAGSSRRTVEPMRMVQMRGRWYLYAWDRDRHDWRNFRVDRVGTPHIEAARFTPRALPADDLARHLQDRFHGPKTVRIVLTLNADARDAASRLHRIDGELEPIDDHHCRYTAHVDSFEWITVVLAATDIEFTIDEPTEYRDFLNMTAQRLLRAV</sequence>
<dbReference type="InterPro" id="IPR026881">
    <property type="entry name" value="WYL_dom"/>
</dbReference>
<dbReference type="InterPro" id="IPR028349">
    <property type="entry name" value="PafC-like"/>
</dbReference>
<organism evidence="3 4">
    <name type="scientific">Streptomyces ramulosus</name>
    <dbReference type="NCBI Taxonomy" id="47762"/>
    <lineage>
        <taxon>Bacteria</taxon>
        <taxon>Bacillati</taxon>
        <taxon>Actinomycetota</taxon>
        <taxon>Actinomycetes</taxon>
        <taxon>Kitasatosporales</taxon>
        <taxon>Streptomycetaceae</taxon>
        <taxon>Streptomyces</taxon>
    </lineage>
</organism>
<dbReference type="InterPro" id="IPR036388">
    <property type="entry name" value="WH-like_DNA-bd_sf"/>
</dbReference>
<keyword evidence="4" id="KW-1185">Reference proteome</keyword>
<proteinExistence type="predicted"/>
<dbReference type="InterPro" id="IPR013196">
    <property type="entry name" value="HTH_11"/>
</dbReference>
<evidence type="ECO:0000259" key="2">
    <source>
        <dbReference type="Pfam" id="PF13280"/>
    </source>
</evidence>
<dbReference type="RefSeq" id="WP_345092386.1">
    <property type="nucleotide sequence ID" value="NZ_BAAAWG010000022.1"/>
</dbReference>
<evidence type="ECO:0000313" key="3">
    <source>
        <dbReference type="EMBL" id="MFC5892056.1"/>
    </source>
</evidence>
<dbReference type="Proteomes" id="UP001596241">
    <property type="component" value="Unassembled WGS sequence"/>
</dbReference>
<dbReference type="Pfam" id="PF13280">
    <property type="entry name" value="WYL"/>
    <property type="match status" value="1"/>
</dbReference>
<feature type="domain" description="Helix-turn-helix type 11" evidence="1">
    <location>
        <begin position="7"/>
        <end position="58"/>
    </location>
</feature>
<feature type="domain" description="WYL" evidence="2">
    <location>
        <begin position="143"/>
        <end position="205"/>
    </location>
</feature>
<protein>
    <submittedName>
        <fullName evidence="3">YafY family protein</fullName>
    </submittedName>
</protein>
<dbReference type="InterPro" id="IPR036390">
    <property type="entry name" value="WH_DNA-bd_sf"/>
</dbReference>
<dbReference type="Pfam" id="PF08279">
    <property type="entry name" value="HTH_11"/>
    <property type="match status" value="1"/>
</dbReference>
<dbReference type="PIRSF" id="PIRSF016838">
    <property type="entry name" value="PafC"/>
    <property type="match status" value="1"/>
</dbReference>
<comment type="caution">
    <text evidence="3">The sequence shown here is derived from an EMBL/GenBank/DDBJ whole genome shotgun (WGS) entry which is preliminary data.</text>
</comment>
<reference evidence="4" key="1">
    <citation type="journal article" date="2019" name="Int. J. Syst. Evol. Microbiol.">
        <title>The Global Catalogue of Microorganisms (GCM) 10K type strain sequencing project: providing services to taxonomists for standard genome sequencing and annotation.</title>
        <authorList>
            <consortium name="The Broad Institute Genomics Platform"/>
            <consortium name="The Broad Institute Genome Sequencing Center for Infectious Disease"/>
            <person name="Wu L."/>
            <person name="Ma J."/>
        </authorList>
    </citation>
    <scope>NUCLEOTIDE SEQUENCE [LARGE SCALE GENOMIC DNA]</scope>
    <source>
        <strain evidence="4">CGMCC 1.15809</strain>
    </source>
</reference>
<accession>A0ABW1FF65</accession>
<evidence type="ECO:0000313" key="4">
    <source>
        <dbReference type="Proteomes" id="UP001596241"/>
    </source>
</evidence>
<dbReference type="Gene3D" id="1.10.10.10">
    <property type="entry name" value="Winged helix-like DNA-binding domain superfamily/Winged helix DNA-binding domain"/>
    <property type="match status" value="1"/>
</dbReference>
<dbReference type="InterPro" id="IPR051534">
    <property type="entry name" value="CBASS_pafABC_assoc_protein"/>
</dbReference>
<evidence type="ECO:0000259" key="1">
    <source>
        <dbReference type="Pfam" id="PF08279"/>
    </source>
</evidence>